<dbReference type="PROSITE" id="PS51367">
    <property type="entry name" value="THAUMATIN_2"/>
    <property type="match status" value="1"/>
</dbReference>
<dbReference type="Pfam" id="PF00314">
    <property type="entry name" value="Thaumatin"/>
    <property type="match status" value="1"/>
</dbReference>
<dbReference type="PANTHER" id="PTHR31048">
    <property type="entry name" value="OS03G0233200 PROTEIN"/>
    <property type="match status" value="1"/>
</dbReference>
<comment type="caution">
    <text evidence="2">The sequence shown here is derived from an EMBL/GenBank/DDBJ whole genome shotgun (WGS) entry which is preliminary data.</text>
</comment>
<dbReference type="Pfam" id="PF22936">
    <property type="entry name" value="Pol_BBD"/>
    <property type="match status" value="1"/>
</dbReference>
<reference evidence="2" key="1">
    <citation type="submission" date="2022-12" db="EMBL/GenBank/DDBJ databases">
        <title>Draft genome assemblies for two species of Escallonia (Escalloniales).</title>
        <authorList>
            <person name="Chanderbali A."/>
            <person name="Dervinis C."/>
            <person name="Anghel I."/>
            <person name="Soltis D."/>
            <person name="Soltis P."/>
            <person name="Zapata F."/>
        </authorList>
    </citation>
    <scope>NUCLEOTIDE SEQUENCE</scope>
    <source>
        <strain evidence="2">UCBG92.1500</strain>
        <tissue evidence="2">Leaf</tissue>
    </source>
</reference>
<keyword evidence="3" id="KW-1185">Reference proteome</keyword>
<dbReference type="InterPro" id="IPR001938">
    <property type="entry name" value="Thaumatin"/>
</dbReference>
<evidence type="ECO:0000259" key="1">
    <source>
        <dbReference type="Pfam" id="PF22936"/>
    </source>
</evidence>
<feature type="domain" description="Retrovirus-related Pol polyprotein from transposon TNT 1-94-like beta-barrel" evidence="1">
    <location>
        <begin position="16"/>
        <end position="69"/>
    </location>
</feature>
<evidence type="ECO:0000313" key="3">
    <source>
        <dbReference type="Proteomes" id="UP001187471"/>
    </source>
</evidence>
<dbReference type="PROSITE" id="PS00316">
    <property type="entry name" value="THAUMATIN_1"/>
    <property type="match status" value="1"/>
</dbReference>
<dbReference type="SMART" id="SM00205">
    <property type="entry name" value="THN"/>
    <property type="match status" value="1"/>
</dbReference>
<evidence type="ECO:0000313" key="2">
    <source>
        <dbReference type="EMBL" id="KAK2990490.1"/>
    </source>
</evidence>
<dbReference type="EMBL" id="JAVXUO010000639">
    <property type="protein sequence ID" value="KAK2990490.1"/>
    <property type="molecule type" value="Genomic_DNA"/>
</dbReference>
<dbReference type="Gene3D" id="2.60.110.10">
    <property type="entry name" value="Thaumatin"/>
    <property type="match status" value="1"/>
</dbReference>
<dbReference type="InterPro" id="IPR037176">
    <property type="entry name" value="Osmotin/thaumatin-like_sf"/>
</dbReference>
<proteinExistence type="predicted"/>
<dbReference type="InterPro" id="IPR017949">
    <property type="entry name" value="Thaumatin_CS"/>
</dbReference>
<dbReference type="InterPro" id="IPR054722">
    <property type="entry name" value="PolX-like_BBD"/>
</dbReference>
<gene>
    <name evidence="2" type="ORF">RJ640_004192</name>
</gene>
<accession>A0AA88SH49</accession>
<organism evidence="2 3">
    <name type="scientific">Escallonia rubra</name>
    <dbReference type="NCBI Taxonomy" id="112253"/>
    <lineage>
        <taxon>Eukaryota</taxon>
        <taxon>Viridiplantae</taxon>
        <taxon>Streptophyta</taxon>
        <taxon>Embryophyta</taxon>
        <taxon>Tracheophyta</taxon>
        <taxon>Spermatophyta</taxon>
        <taxon>Magnoliopsida</taxon>
        <taxon>eudicotyledons</taxon>
        <taxon>Gunneridae</taxon>
        <taxon>Pentapetalae</taxon>
        <taxon>asterids</taxon>
        <taxon>campanulids</taxon>
        <taxon>Escalloniales</taxon>
        <taxon>Escalloniaceae</taxon>
        <taxon>Escallonia</taxon>
    </lineage>
</organism>
<sequence length="392" mass="42510">MTGVHTNPRSITRYEGKKKIIAANGEKMDIIGSDNISLSITPNTSFHFSNVFLVPKLATNLIYVGQLVDDDNIVSFSRDGCMIQDRRTGKMKGKGRKIGRLFALEFEKPDSYSSFFAPSDSDSSFSNASSAHCRNLTSTTDDTTKPLLVYERRSKRDQPPAPLIHQLEPVPSISQKCVDTPMEPNLKLKKDAGERLSDPTHYRQLVGRLPHYDSTRYLLANECTYTVWPAVGSGHGAPPLTITIFMLEPGESASLSIPESWSGQLWARTLCSYDLTGRFNCLTGDCGTGSEECSSAQTVPPVTVAMFNTSSDGGLDFYGVSATRGYNLALLVVPHGDVEGDCMATACVNAPDDPCETGGACTTTCFAFGDPKNCCSGAYAPPDTCEPSFYSF</sequence>
<protein>
    <recommendedName>
        <fullName evidence="1">Retrovirus-related Pol polyprotein from transposon TNT 1-94-like beta-barrel domain-containing protein</fullName>
    </recommendedName>
</protein>
<dbReference type="Proteomes" id="UP001187471">
    <property type="component" value="Unassembled WGS sequence"/>
</dbReference>
<dbReference type="PRINTS" id="PR00347">
    <property type="entry name" value="THAUMATIN"/>
</dbReference>
<dbReference type="AlphaFoldDB" id="A0AA88SH49"/>
<dbReference type="SUPFAM" id="SSF49870">
    <property type="entry name" value="Osmotin, thaumatin-like protein"/>
    <property type="match status" value="1"/>
</dbReference>
<name>A0AA88SH49_9ASTE</name>